<dbReference type="AlphaFoldDB" id="A0A8S3JLN1"/>
<evidence type="ECO:0000313" key="6">
    <source>
        <dbReference type="Proteomes" id="UP000681720"/>
    </source>
</evidence>
<dbReference type="InterPro" id="IPR027417">
    <property type="entry name" value="P-loop_NTPase"/>
</dbReference>
<comment type="similarity">
    <text evidence="1">Belongs to the small GTPase superfamily. Rab family.</text>
</comment>
<organism evidence="5 6">
    <name type="scientific">Rotaria magnacalcarata</name>
    <dbReference type="NCBI Taxonomy" id="392030"/>
    <lineage>
        <taxon>Eukaryota</taxon>
        <taxon>Metazoa</taxon>
        <taxon>Spiralia</taxon>
        <taxon>Gnathifera</taxon>
        <taxon>Rotifera</taxon>
        <taxon>Eurotatoria</taxon>
        <taxon>Bdelloidea</taxon>
        <taxon>Philodinida</taxon>
        <taxon>Philodinidae</taxon>
        <taxon>Rotaria</taxon>
    </lineage>
</organism>
<protein>
    <submittedName>
        <fullName evidence="5">Uncharacterized protein</fullName>
    </submittedName>
</protein>
<evidence type="ECO:0000256" key="1">
    <source>
        <dbReference type="ARBA" id="ARBA00006270"/>
    </source>
</evidence>
<dbReference type="GO" id="GO:0003924">
    <property type="term" value="F:GTPase activity"/>
    <property type="evidence" value="ECO:0007669"/>
    <property type="project" value="InterPro"/>
</dbReference>
<keyword evidence="4" id="KW-0449">Lipoprotein</keyword>
<reference evidence="5" key="1">
    <citation type="submission" date="2021-02" db="EMBL/GenBank/DDBJ databases">
        <authorList>
            <person name="Nowell W R."/>
        </authorList>
    </citation>
    <scope>NUCLEOTIDE SEQUENCE</scope>
</reference>
<dbReference type="SMART" id="SM00175">
    <property type="entry name" value="RAB"/>
    <property type="match status" value="1"/>
</dbReference>
<evidence type="ECO:0000313" key="5">
    <source>
        <dbReference type="EMBL" id="CAF5218142.1"/>
    </source>
</evidence>
<evidence type="ECO:0000256" key="4">
    <source>
        <dbReference type="ARBA" id="ARBA00023289"/>
    </source>
</evidence>
<dbReference type="Gene3D" id="3.40.50.300">
    <property type="entry name" value="P-loop containing nucleotide triphosphate hydrolases"/>
    <property type="match status" value="1"/>
</dbReference>
<dbReference type="GO" id="GO:0005525">
    <property type="term" value="F:GTP binding"/>
    <property type="evidence" value="ECO:0007669"/>
    <property type="project" value="UniProtKB-KW"/>
</dbReference>
<dbReference type="Pfam" id="PF00071">
    <property type="entry name" value="Ras"/>
    <property type="match status" value="1"/>
</dbReference>
<keyword evidence="2" id="KW-0547">Nucleotide-binding</keyword>
<dbReference type="SUPFAM" id="SSF52540">
    <property type="entry name" value="P-loop containing nucleoside triphosphate hydrolases"/>
    <property type="match status" value="1"/>
</dbReference>
<proteinExistence type="inferred from homology"/>
<sequence length="116" mass="13714">MCLILFYLFRDTAGQRNFRTIGRGYYASSKAFVLVYDVTNMESFRLIEHFSHSIEQAGLDLERRYLVANKIDLIEDRKVDEELGQRVINLFIFLHELLNEKPNTKNFLCSLLYEIV</sequence>
<name>A0A8S3JLN1_9BILA</name>
<comment type="caution">
    <text evidence="5">The sequence shown here is derived from an EMBL/GenBank/DDBJ whole genome shotgun (WGS) entry which is preliminary data.</text>
</comment>
<dbReference type="PROSITE" id="PS51419">
    <property type="entry name" value="RAB"/>
    <property type="match status" value="1"/>
</dbReference>
<dbReference type="InterPro" id="IPR050305">
    <property type="entry name" value="Small_GTPase_Rab"/>
</dbReference>
<dbReference type="PANTHER" id="PTHR47980">
    <property type="entry name" value="LD44762P"/>
    <property type="match status" value="1"/>
</dbReference>
<gene>
    <name evidence="5" type="ORF">GIL414_LOCUS82799</name>
</gene>
<dbReference type="InterPro" id="IPR001806">
    <property type="entry name" value="Small_GTPase"/>
</dbReference>
<dbReference type="Proteomes" id="UP000681720">
    <property type="component" value="Unassembled WGS sequence"/>
</dbReference>
<dbReference type="EMBL" id="CAJOBJ010361155">
    <property type="protein sequence ID" value="CAF5218142.1"/>
    <property type="molecule type" value="Genomic_DNA"/>
</dbReference>
<evidence type="ECO:0000256" key="2">
    <source>
        <dbReference type="ARBA" id="ARBA00022741"/>
    </source>
</evidence>
<evidence type="ECO:0000256" key="3">
    <source>
        <dbReference type="ARBA" id="ARBA00023134"/>
    </source>
</evidence>
<keyword evidence="3" id="KW-0342">GTP-binding</keyword>
<keyword evidence="4" id="KW-0636">Prenylation</keyword>
<accession>A0A8S3JLN1</accession>